<accession>A0A3L7JHB1</accession>
<protein>
    <submittedName>
        <fullName evidence="4">N-acetyltransferase</fullName>
    </submittedName>
</protein>
<dbReference type="PANTHER" id="PTHR43800:SF1">
    <property type="entry name" value="PEPTIDYL-LYSINE N-ACETYLTRANSFERASE YJAB"/>
    <property type="match status" value="1"/>
</dbReference>
<dbReference type="Proteomes" id="UP000281094">
    <property type="component" value="Unassembled WGS sequence"/>
</dbReference>
<dbReference type="EMBL" id="RCWN01000001">
    <property type="protein sequence ID" value="RLQ87882.1"/>
    <property type="molecule type" value="Genomic_DNA"/>
</dbReference>
<proteinExistence type="predicted"/>
<dbReference type="InterPro" id="IPR000182">
    <property type="entry name" value="GNAT_dom"/>
</dbReference>
<gene>
    <name evidence="4" type="ORF">D8780_06360</name>
</gene>
<dbReference type="PANTHER" id="PTHR43800">
    <property type="entry name" value="PEPTIDYL-LYSINE N-ACETYLTRANSFERASE YJAB"/>
    <property type="match status" value="1"/>
</dbReference>
<evidence type="ECO:0000256" key="2">
    <source>
        <dbReference type="ARBA" id="ARBA00023315"/>
    </source>
</evidence>
<dbReference type="Gene3D" id="3.40.630.30">
    <property type="match status" value="1"/>
</dbReference>
<dbReference type="GO" id="GO:0016747">
    <property type="term" value="F:acyltransferase activity, transferring groups other than amino-acyl groups"/>
    <property type="evidence" value="ECO:0007669"/>
    <property type="project" value="InterPro"/>
</dbReference>
<feature type="domain" description="N-acetyltransferase" evidence="3">
    <location>
        <begin position="3"/>
        <end position="193"/>
    </location>
</feature>
<dbReference type="SUPFAM" id="SSF55729">
    <property type="entry name" value="Acyl-CoA N-acyltransferases (Nat)"/>
    <property type="match status" value="1"/>
</dbReference>
<dbReference type="Pfam" id="PF00583">
    <property type="entry name" value="Acetyltransf_1"/>
    <property type="match status" value="1"/>
</dbReference>
<evidence type="ECO:0000313" key="4">
    <source>
        <dbReference type="EMBL" id="RLQ87882.1"/>
    </source>
</evidence>
<dbReference type="InterPro" id="IPR016181">
    <property type="entry name" value="Acyl_CoA_acyltransferase"/>
</dbReference>
<dbReference type="PROSITE" id="PS51186">
    <property type="entry name" value="GNAT"/>
    <property type="match status" value="1"/>
</dbReference>
<evidence type="ECO:0000259" key="3">
    <source>
        <dbReference type="PROSITE" id="PS51186"/>
    </source>
</evidence>
<dbReference type="RefSeq" id="WP_121644845.1">
    <property type="nucleotide sequence ID" value="NZ_RCWN01000001.1"/>
</dbReference>
<reference evidence="4 5" key="1">
    <citation type="submission" date="2018-10" db="EMBL/GenBank/DDBJ databases">
        <title>Notoacmeibacter sp. M2BS9Y-3-1, whole genome shotgun sequence.</title>
        <authorList>
            <person name="Tuo L."/>
        </authorList>
    </citation>
    <scope>NUCLEOTIDE SEQUENCE [LARGE SCALE GENOMIC DNA]</scope>
    <source>
        <strain evidence="4 5">M2BS9Y-3-1</strain>
    </source>
</reference>
<dbReference type="AlphaFoldDB" id="A0A3L7JHB1"/>
<keyword evidence="2" id="KW-0012">Acyltransferase</keyword>
<sequence>MTVTFRPARREDAADLAILADMAGHGLPQWFWRGAVEKEGFSSVVEVGRDRVRSDDHAMSWRKMQVAIVGDEVAGMILDYPLTDRNSDEDIAGCGAVIASLLLLENDLAPCWYINMLAVYRDFRGQGIGKKLIEGARRRALDADFDSIGLGVEDDNPALSLYRRCGFETVARQSYHSFGGTKTSGEWYAMRAASKQAS</sequence>
<organism evidence="4 5">
    <name type="scientific">Notoacmeibacter ruber</name>
    <dbReference type="NCBI Taxonomy" id="2670375"/>
    <lineage>
        <taxon>Bacteria</taxon>
        <taxon>Pseudomonadati</taxon>
        <taxon>Pseudomonadota</taxon>
        <taxon>Alphaproteobacteria</taxon>
        <taxon>Hyphomicrobiales</taxon>
        <taxon>Notoacmeibacteraceae</taxon>
        <taxon>Notoacmeibacter</taxon>
    </lineage>
</organism>
<keyword evidence="1 4" id="KW-0808">Transferase</keyword>
<name>A0A3L7JHB1_9HYPH</name>
<evidence type="ECO:0000313" key="5">
    <source>
        <dbReference type="Proteomes" id="UP000281094"/>
    </source>
</evidence>
<keyword evidence="5" id="KW-1185">Reference proteome</keyword>
<evidence type="ECO:0000256" key="1">
    <source>
        <dbReference type="ARBA" id="ARBA00022679"/>
    </source>
</evidence>
<dbReference type="CDD" id="cd04301">
    <property type="entry name" value="NAT_SF"/>
    <property type="match status" value="1"/>
</dbReference>
<comment type="caution">
    <text evidence="4">The sequence shown here is derived from an EMBL/GenBank/DDBJ whole genome shotgun (WGS) entry which is preliminary data.</text>
</comment>